<dbReference type="EMBL" id="VSSQ01000842">
    <property type="protein sequence ID" value="MPM02065.1"/>
    <property type="molecule type" value="Genomic_DNA"/>
</dbReference>
<protein>
    <submittedName>
        <fullName evidence="1">Uncharacterized protein</fullName>
    </submittedName>
</protein>
<sequence>MTKAELIERIAENVGFGLDKIESNWQLYNQTTPEILREFDSTIMKLAIKDTDKDTDRDTDTWGKKWGEKWGDHWEQHWPEIENWWKQELHISLNRSEIKILDMMAAIPDVSMLKLAETIGIVETAIGNNIKKLKEKEIIQRVGPAKGGYWKIIK</sequence>
<proteinExistence type="predicted"/>
<gene>
    <name evidence="1" type="ORF">SDC9_48310</name>
</gene>
<dbReference type="SUPFAM" id="SSF46785">
    <property type="entry name" value="Winged helix' DNA-binding domain"/>
    <property type="match status" value="1"/>
</dbReference>
<reference evidence="1" key="1">
    <citation type="submission" date="2019-08" db="EMBL/GenBank/DDBJ databases">
        <authorList>
            <person name="Kucharzyk K."/>
            <person name="Murdoch R.W."/>
            <person name="Higgins S."/>
            <person name="Loffler F."/>
        </authorList>
    </citation>
    <scope>NUCLEOTIDE SEQUENCE</scope>
</reference>
<evidence type="ECO:0000313" key="1">
    <source>
        <dbReference type="EMBL" id="MPM02065.1"/>
    </source>
</evidence>
<accession>A0A644WDZ3</accession>
<comment type="caution">
    <text evidence="1">The sequence shown here is derived from an EMBL/GenBank/DDBJ whole genome shotgun (WGS) entry which is preliminary data.</text>
</comment>
<name>A0A644WDZ3_9ZZZZ</name>
<dbReference type="InterPro" id="IPR036388">
    <property type="entry name" value="WH-like_DNA-bd_sf"/>
</dbReference>
<dbReference type="AlphaFoldDB" id="A0A644WDZ3"/>
<dbReference type="Gene3D" id="1.10.10.10">
    <property type="entry name" value="Winged helix-like DNA-binding domain superfamily/Winged helix DNA-binding domain"/>
    <property type="match status" value="1"/>
</dbReference>
<dbReference type="InterPro" id="IPR036390">
    <property type="entry name" value="WH_DNA-bd_sf"/>
</dbReference>
<organism evidence="1">
    <name type="scientific">bioreactor metagenome</name>
    <dbReference type="NCBI Taxonomy" id="1076179"/>
    <lineage>
        <taxon>unclassified sequences</taxon>
        <taxon>metagenomes</taxon>
        <taxon>ecological metagenomes</taxon>
    </lineage>
</organism>
<dbReference type="Pfam" id="PF13412">
    <property type="entry name" value="HTH_24"/>
    <property type="match status" value="1"/>
</dbReference>